<comment type="caution">
    <text evidence="1">The sequence shown here is derived from an EMBL/GenBank/DDBJ whole genome shotgun (WGS) entry which is preliminary data.</text>
</comment>
<name>A0A9X4FGF5_9VIBR</name>
<evidence type="ECO:0000313" key="1">
    <source>
        <dbReference type="EMBL" id="MDE1356649.1"/>
    </source>
</evidence>
<gene>
    <name evidence="1" type="ORF">L9W73_04900</name>
</gene>
<proteinExistence type="predicted"/>
<protein>
    <recommendedName>
        <fullName evidence="3">DinB family protein</fullName>
    </recommendedName>
</protein>
<organism evidence="1 2">
    <name type="scientific">Vibrio aestuarianus</name>
    <dbReference type="NCBI Taxonomy" id="28171"/>
    <lineage>
        <taxon>Bacteria</taxon>
        <taxon>Pseudomonadati</taxon>
        <taxon>Pseudomonadota</taxon>
        <taxon>Gammaproteobacteria</taxon>
        <taxon>Vibrionales</taxon>
        <taxon>Vibrionaceae</taxon>
        <taxon>Vibrio</taxon>
    </lineage>
</organism>
<evidence type="ECO:0008006" key="3">
    <source>
        <dbReference type="Google" id="ProtNLM"/>
    </source>
</evidence>
<sequence>MYNLKDLYDERDLKNMIDLIQECREYLLKVANEEIDFNFYPDEGVNLTNITGIIDHIRFHVDQLNIRNGMNG</sequence>
<dbReference type="Proteomes" id="UP001140973">
    <property type="component" value="Unassembled WGS sequence"/>
</dbReference>
<reference evidence="1" key="1">
    <citation type="submission" date="2022-02" db="EMBL/GenBank/DDBJ databases">
        <title>Emergence and expansion in Europe of a Vibrio aestuarianus clonal complex pathogenic for oysters.</title>
        <authorList>
            <person name="Mesnil A."/>
            <person name="Travers M.-A."/>
        </authorList>
    </citation>
    <scope>NUCLEOTIDE SEQUENCE</scope>
    <source>
        <strain evidence="1">151-ITT-15-cp-1</strain>
    </source>
</reference>
<evidence type="ECO:0000313" key="2">
    <source>
        <dbReference type="Proteomes" id="UP001140973"/>
    </source>
</evidence>
<dbReference type="AlphaFoldDB" id="A0A9X4FGF5"/>
<accession>A0A9X4FGF5</accession>
<dbReference type="RefSeq" id="WP_274673927.1">
    <property type="nucleotide sequence ID" value="NZ_JAKNAP010000010.1"/>
</dbReference>
<dbReference type="EMBL" id="JAKNAP010000010">
    <property type="protein sequence ID" value="MDE1356649.1"/>
    <property type="molecule type" value="Genomic_DNA"/>
</dbReference>